<dbReference type="EMBL" id="CP119311">
    <property type="protein sequence ID" value="WEK37809.1"/>
    <property type="molecule type" value="Genomic_DNA"/>
</dbReference>
<dbReference type="Proteomes" id="UP001220610">
    <property type="component" value="Chromosome"/>
</dbReference>
<proteinExistence type="predicted"/>
<evidence type="ECO:0000313" key="2">
    <source>
        <dbReference type="Proteomes" id="UP001220610"/>
    </source>
</evidence>
<gene>
    <name evidence="1" type="ORF">P0Y53_09875</name>
</gene>
<name>A0AAJ5WUT8_9BACT</name>
<evidence type="ECO:0000313" key="1">
    <source>
        <dbReference type="EMBL" id="WEK37809.1"/>
    </source>
</evidence>
<dbReference type="AlphaFoldDB" id="A0AAJ5WUT8"/>
<reference evidence="1" key="1">
    <citation type="submission" date="2023-03" db="EMBL/GenBank/DDBJ databases">
        <title>Andean soil-derived lignocellulolytic bacterial consortium as a source of novel taxa and putative plastic-active enzymes.</title>
        <authorList>
            <person name="Diaz-Garcia L."/>
            <person name="Chuvochina M."/>
            <person name="Feuerriegel G."/>
            <person name="Bunk B."/>
            <person name="Sproer C."/>
            <person name="Streit W.R."/>
            <person name="Rodriguez L.M."/>
            <person name="Overmann J."/>
            <person name="Jimenez D.J."/>
        </authorList>
    </citation>
    <scope>NUCLEOTIDE SEQUENCE</scope>
    <source>
        <strain evidence="1">MAG 7</strain>
    </source>
</reference>
<accession>A0AAJ5WUT8</accession>
<sequence>MACHPLHLPKELDLLVRWQLPGSAAKMHRGVTLAFHQHIKTLQAGQLGGFWMLHCQQQPVIGLELISLPLADLPVPVHQRPSNEIAVYLHYPAGASYLPLQASLLRWWLSLLPAWQTARCWCLVSPQLRHLKALLEAAGFAATAYYAQDRYHARLYQYTSPLPRPST</sequence>
<organism evidence="1 2">
    <name type="scientific">Candidatus Pseudobacter hemicellulosilyticus</name>
    <dbReference type="NCBI Taxonomy" id="3121375"/>
    <lineage>
        <taxon>Bacteria</taxon>
        <taxon>Pseudomonadati</taxon>
        <taxon>Bacteroidota</taxon>
        <taxon>Chitinophagia</taxon>
        <taxon>Chitinophagales</taxon>
        <taxon>Chitinophagaceae</taxon>
        <taxon>Pseudobacter</taxon>
    </lineage>
</organism>
<protein>
    <submittedName>
        <fullName evidence="1">Uncharacterized protein</fullName>
    </submittedName>
</protein>